<dbReference type="Gene3D" id="3.30.465.10">
    <property type="match status" value="1"/>
</dbReference>
<keyword evidence="2" id="KW-0285">Flavoprotein</keyword>
<name>A0ABR2ZPA2_9AGAR</name>
<dbReference type="PANTHER" id="PTHR42973">
    <property type="entry name" value="BINDING OXIDOREDUCTASE, PUTATIVE (AFU_ORTHOLOGUE AFUA_1G17690)-RELATED"/>
    <property type="match status" value="1"/>
</dbReference>
<dbReference type="Proteomes" id="UP001437256">
    <property type="component" value="Unassembled WGS sequence"/>
</dbReference>
<evidence type="ECO:0000256" key="4">
    <source>
        <dbReference type="ARBA" id="ARBA00023002"/>
    </source>
</evidence>
<keyword evidence="8" id="KW-1185">Reference proteome</keyword>
<gene>
    <name evidence="7" type="ORF">AAF712_009835</name>
</gene>
<protein>
    <recommendedName>
        <fullName evidence="6">FAD-binding PCMH-type domain-containing protein</fullName>
    </recommendedName>
</protein>
<evidence type="ECO:0000256" key="5">
    <source>
        <dbReference type="SAM" id="SignalP"/>
    </source>
</evidence>
<reference evidence="7 8" key="1">
    <citation type="submission" date="2024-05" db="EMBL/GenBank/DDBJ databases">
        <title>A draft genome resource for the thread blight pathogen Marasmius tenuissimus strain MS-2.</title>
        <authorList>
            <person name="Yulfo-Soto G.E."/>
            <person name="Baruah I.K."/>
            <person name="Amoako-Attah I."/>
            <person name="Bukari Y."/>
            <person name="Meinhardt L.W."/>
            <person name="Bailey B.A."/>
            <person name="Cohen S.P."/>
        </authorList>
    </citation>
    <scope>NUCLEOTIDE SEQUENCE [LARGE SCALE GENOMIC DNA]</scope>
    <source>
        <strain evidence="7 8">MS-2</strain>
    </source>
</reference>
<keyword evidence="5" id="KW-0732">Signal</keyword>
<dbReference type="InterPro" id="IPR016169">
    <property type="entry name" value="FAD-bd_PCMH_sub2"/>
</dbReference>
<evidence type="ECO:0000256" key="3">
    <source>
        <dbReference type="ARBA" id="ARBA00022827"/>
    </source>
</evidence>
<comment type="similarity">
    <text evidence="1">Belongs to the oxygen-dependent FAD-linked oxidoreductase family.</text>
</comment>
<dbReference type="InterPro" id="IPR006094">
    <property type="entry name" value="Oxid_FAD_bind_N"/>
</dbReference>
<comment type="caution">
    <text evidence="7">The sequence shown here is derived from an EMBL/GenBank/DDBJ whole genome shotgun (WGS) entry which is preliminary data.</text>
</comment>
<dbReference type="InterPro" id="IPR016166">
    <property type="entry name" value="FAD-bd_PCMH"/>
</dbReference>
<accession>A0ABR2ZPA2</accession>
<organism evidence="7 8">
    <name type="scientific">Marasmius tenuissimus</name>
    <dbReference type="NCBI Taxonomy" id="585030"/>
    <lineage>
        <taxon>Eukaryota</taxon>
        <taxon>Fungi</taxon>
        <taxon>Dikarya</taxon>
        <taxon>Basidiomycota</taxon>
        <taxon>Agaricomycotina</taxon>
        <taxon>Agaricomycetes</taxon>
        <taxon>Agaricomycetidae</taxon>
        <taxon>Agaricales</taxon>
        <taxon>Marasmiineae</taxon>
        <taxon>Marasmiaceae</taxon>
        <taxon>Marasmius</taxon>
    </lineage>
</organism>
<dbReference type="PROSITE" id="PS51387">
    <property type="entry name" value="FAD_PCMH"/>
    <property type="match status" value="1"/>
</dbReference>
<dbReference type="PANTHER" id="PTHR42973:SF53">
    <property type="entry name" value="FAD-BINDING PCMH-TYPE DOMAIN-CONTAINING PROTEIN-RELATED"/>
    <property type="match status" value="1"/>
</dbReference>
<dbReference type="InterPro" id="IPR036318">
    <property type="entry name" value="FAD-bd_PCMH-like_sf"/>
</dbReference>
<proteinExistence type="inferred from homology"/>
<dbReference type="EMBL" id="JBBXMP010000085">
    <property type="protein sequence ID" value="KAL0063233.1"/>
    <property type="molecule type" value="Genomic_DNA"/>
</dbReference>
<dbReference type="InterPro" id="IPR050416">
    <property type="entry name" value="FAD-linked_Oxidoreductase"/>
</dbReference>
<dbReference type="SUPFAM" id="SSF56176">
    <property type="entry name" value="FAD-binding/transporter-associated domain-like"/>
    <property type="match status" value="1"/>
</dbReference>
<evidence type="ECO:0000256" key="2">
    <source>
        <dbReference type="ARBA" id="ARBA00022630"/>
    </source>
</evidence>
<feature type="chain" id="PRO_5045283228" description="FAD-binding PCMH-type domain-containing protein" evidence="5">
    <location>
        <begin position="23"/>
        <end position="531"/>
    </location>
</feature>
<dbReference type="Pfam" id="PF01565">
    <property type="entry name" value="FAD_binding_4"/>
    <property type="match status" value="1"/>
</dbReference>
<evidence type="ECO:0000313" key="7">
    <source>
        <dbReference type="EMBL" id="KAL0063233.1"/>
    </source>
</evidence>
<evidence type="ECO:0000313" key="8">
    <source>
        <dbReference type="Proteomes" id="UP001437256"/>
    </source>
</evidence>
<evidence type="ECO:0000256" key="1">
    <source>
        <dbReference type="ARBA" id="ARBA00005466"/>
    </source>
</evidence>
<feature type="domain" description="FAD-binding PCMH-type" evidence="6">
    <location>
        <begin position="72"/>
        <end position="261"/>
    </location>
</feature>
<keyword evidence="4" id="KW-0560">Oxidoreductase</keyword>
<keyword evidence="3" id="KW-0274">FAD</keyword>
<feature type="signal peptide" evidence="5">
    <location>
        <begin position="1"/>
        <end position="22"/>
    </location>
</feature>
<sequence length="531" mass="58222">MLSLVSLRLLLLLVPVYLGVSAQDQPQSVFVESSVGSRCCDALRDKLPSLVFARGTPEYDLRQATYYSLQQQELSPICTVRPNSASDVSSVVKIAKANQCPFAVASGGHMSWKGSSNIDGGFVIDLRGMTQIDISVEDQAVKLGPGSLWQEVYKVMAPYNVSTAGGRINAVGVGGFLLGGESLSPRILLSSLLSQCKGGIAFGSVDTGFGGDSVFNYEVVLSDGRIVDANKDTNPDLFWALKLAGTNYGIVTRFDMRTFHSPSIWGAVSVYPFTNPTSSGLLTNFAQYVHNEQNRKDFKAVVFNYNNGMDLTMSVQVNLDSAPLDNMTSASPIMHLEKVGTTHDVVDEVIAHALESTARTTWFTFTTKVAPDFFMDMHGIAQSLFEPLKDREGLTTTLSFQSFQKSYIEGAAHSPIYNVLKQSNDDLICILILVTWTDPADEPAIKEATNTLGAWGEAEARRRGLLNDFVYLNYANGGQRVYERSVTPEDLDKMREIQKKYDPSATFENLWRGGYKLPKKGSNRATGHDEL</sequence>
<evidence type="ECO:0000259" key="6">
    <source>
        <dbReference type="PROSITE" id="PS51387"/>
    </source>
</evidence>